<dbReference type="RefSeq" id="WP_108778678.1">
    <property type="nucleotide sequence ID" value="NZ_CP029186.1"/>
</dbReference>
<reference evidence="1 2" key="1">
    <citation type="submission" date="2018-04" db="EMBL/GenBank/DDBJ databases">
        <title>Genome sequencing of Flavobacterium sp. HYN0059.</title>
        <authorList>
            <person name="Yi H."/>
            <person name="Baek C."/>
        </authorList>
    </citation>
    <scope>NUCLEOTIDE SEQUENCE [LARGE SCALE GENOMIC DNA]</scope>
    <source>
        <strain evidence="1 2">HYN0059</strain>
    </source>
</reference>
<evidence type="ECO:0000313" key="1">
    <source>
        <dbReference type="EMBL" id="AWH85976.1"/>
    </source>
</evidence>
<protein>
    <submittedName>
        <fullName evidence="1">Uncharacterized protein</fullName>
    </submittedName>
</protein>
<accession>A0A2S1R017</accession>
<dbReference type="EMBL" id="CP029186">
    <property type="protein sequence ID" value="AWH85976.1"/>
    <property type="molecule type" value="Genomic_DNA"/>
</dbReference>
<dbReference type="OrthoDB" id="9181262at2"/>
<dbReference type="KEGG" id="falb:HYN59_13045"/>
<name>A0A2S1R017_9FLAO</name>
<gene>
    <name evidence="1" type="ORF">HYN59_13045</name>
</gene>
<dbReference type="Proteomes" id="UP000244929">
    <property type="component" value="Chromosome"/>
</dbReference>
<sequence>MKPFSIALVFCFLSCQKSEKIVISEPKGIKPQKPSLEYLTDSLAIEGTMYTVIQGYPGSHNNLPLRILYKGDTIYTHPNFAGNGFEFEDVDRDSINDISLNQLSNVGGVKELIIFDRKTDTFREIKDFSDFPSSERLEGTKYFYSNHRMGCAGGMWGSELFYIDNFEAKSIARIFVVTCRDADYAMGVTIYKIEGKNERIMEQMVKVPAKYQNETAFFKDYWAKNYKRFE</sequence>
<evidence type="ECO:0000313" key="2">
    <source>
        <dbReference type="Proteomes" id="UP000244929"/>
    </source>
</evidence>
<organism evidence="1 2">
    <name type="scientific">Flavobacterium album</name>
    <dbReference type="NCBI Taxonomy" id="2175091"/>
    <lineage>
        <taxon>Bacteria</taxon>
        <taxon>Pseudomonadati</taxon>
        <taxon>Bacteroidota</taxon>
        <taxon>Flavobacteriia</taxon>
        <taxon>Flavobacteriales</taxon>
        <taxon>Flavobacteriaceae</taxon>
        <taxon>Flavobacterium</taxon>
    </lineage>
</organism>
<proteinExistence type="predicted"/>
<keyword evidence="2" id="KW-1185">Reference proteome</keyword>
<dbReference type="AlphaFoldDB" id="A0A2S1R017"/>